<dbReference type="AlphaFoldDB" id="A0A2T0PSE2"/>
<dbReference type="RefSeq" id="WP_106253508.1">
    <property type="nucleotide sequence ID" value="NZ_PVZC01000013.1"/>
</dbReference>
<dbReference type="InterPro" id="IPR018649">
    <property type="entry name" value="SHOCT"/>
</dbReference>
<feature type="domain" description="DUF4429" evidence="2">
    <location>
        <begin position="144"/>
        <end position="232"/>
    </location>
</feature>
<feature type="domain" description="DUF4429" evidence="2">
    <location>
        <begin position="11"/>
        <end position="106"/>
    </location>
</feature>
<dbReference type="Proteomes" id="UP000237846">
    <property type="component" value="Unassembled WGS sequence"/>
</dbReference>
<organism evidence="3 4">
    <name type="scientific">Allonocardiopsis opalescens</name>
    <dbReference type="NCBI Taxonomy" id="1144618"/>
    <lineage>
        <taxon>Bacteria</taxon>
        <taxon>Bacillati</taxon>
        <taxon>Actinomycetota</taxon>
        <taxon>Actinomycetes</taxon>
        <taxon>Streptosporangiales</taxon>
        <taxon>Allonocardiopsis</taxon>
    </lineage>
</organism>
<evidence type="ECO:0000259" key="2">
    <source>
        <dbReference type="Pfam" id="PF14472"/>
    </source>
</evidence>
<dbReference type="Pfam" id="PF14472">
    <property type="entry name" value="DUF4429"/>
    <property type="match status" value="2"/>
</dbReference>
<reference evidence="3 4" key="1">
    <citation type="submission" date="2018-03" db="EMBL/GenBank/DDBJ databases">
        <title>Genomic Encyclopedia of Archaeal and Bacterial Type Strains, Phase II (KMG-II): from individual species to whole genera.</title>
        <authorList>
            <person name="Goeker M."/>
        </authorList>
    </citation>
    <scope>NUCLEOTIDE SEQUENCE [LARGE SCALE GENOMIC DNA]</scope>
    <source>
        <strain evidence="3 4">DSM 45601</strain>
    </source>
</reference>
<keyword evidence="4" id="KW-1185">Reference proteome</keyword>
<gene>
    <name evidence="3" type="ORF">CLV72_1138</name>
</gene>
<protein>
    <submittedName>
        <fullName evidence="3">Uncharacterized protein DUF4429</fullName>
    </submittedName>
</protein>
<evidence type="ECO:0000313" key="4">
    <source>
        <dbReference type="Proteomes" id="UP000237846"/>
    </source>
</evidence>
<dbReference type="InterPro" id="IPR027860">
    <property type="entry name" value="DUF4429"/>
</dbReference>
<dbReference type="EMBL" id="PVZC01000013">
    <property type="protein sequence ID" value="PRX91823.1"/>
    <property type="molecule type" value="Genomic_DNA"/>
</dbReference>
<dbReference type="Pfam" id="PF09851">
    <property type="entry name" value="SHOCT"/>
    <property type="match status" value="1"/>
</dbReference>
<dbReference type="OrthoDB" id="3698908at2"/>
<sequence>MDELRGDQAVWRFDGESIAIHYHTGAFKDPLLKKLGRCEVPVAAVASADFLVGGGRGKGWSLTLRLRERTDPFAAAGAMLAKRSQPFRLTGPAKTELLAEYHADQIGFAAGQAADIGPGAPPAVATRLVPPLPLHIQTSEGAAAFDGTAVRLVWSGSDASARKRKRQRAEFPLADIANVEWVPSDGWEYGYLRVVARGEAAEAPTKPKHDFSCLLCDEGEEGAAALLMAATVTAHLWAAEAEPRPEIEAAAPAEPAAITAAPAGQDNEWVYQQIERLGRLHAQGILTDEEFSAKKAELLARI</sequence>
<feature type="domain" description="SHOCT" evidence="1">
    <location>
        <begin position="272"/>
        <end position="299"/>
    </location>
</feature>
<evidence type="ECO:0000313" key="3">
    <source>
        <dbReference type="EMBL" id="PRX91823.1"/>
    </source>
</evidence>
<name>A0A2T0PSE2_9ACTN</name>
<comment type="caution">
    <text evidence="3">The sequence shown here is derived from an EMBL/GenBank/DDBJ whole genome shotgun (WGS) entry which is preliminary data.</text>
</comment>
<proteinExistence type="predicted"/>
<accession>A0A2T0PSE2</accession>
<evidence type="ECO:0000259" key="1">
    <source>
        <dbReference type="Pfam" id="PF09851"/>
    </source>
</evidence>